<dbReference type="EMBL" id="BNCQ01000065">
    <property type="protein sequence ID" value="GIM15400.1"/>
    <property type="molecule type" value="Genomic_DNA"/>
</dbReference>
<keyword evidence="3" id="KW-1133">Transmembrane helix</keyword>
<protein>
    <recommendedName>
        <fullName evidence="7">DUF1640 domain-containing protein</fullName>
    </recommendedName>
</protein>
<feature type="transmembrane region" description="Helical" evidence="3">
    <location>
        <begin position="155"/>
        <end position="175"/>
    </location>
</feature>
<name>A0A8J4CWL2_9CHLO</name>
<feature type="region of interest" description="Disordered" evidence="2">
    <location>
        <begin position="1"/>
        <end position="25"/>
    </location>
</feature>
<evidence type="ECO:0000256" key="2">
    <source>
        <dbReference type="SAM" id="MobiDB-lite"/>
    </source>
</evidence>
<evidence type="ECO:0000256" key="3">
    <source>
        <dbReference type="SAM" id="Phobius"/>
    </source>
</evidence>
<feature type="compositionally biased region" description="Polar residues" evidence="2">
    <location>
        <begin position="1"/>
        <end position="16"/>
    </location>
</feature>
<evidence type="ECO:0008006" key="7">
    <source>
        <dbReference type="Google" id="ProtNLM"/>
    </source>
</evidence>
<dbReference type="Proteomes" id="UP000722791">
    <property type="component" value="Unassembled WGS sequence"/>
</dbReference>
<evidence type="ECO:0000313" key="6">
    <source>
        <dbReference type="Proteomes" id="UP000747110"/>
    </source>
</evidence>
<keyword evidence="3" id="KW-0812">Transmembrane</keyword>
<proteinExistence type="predicted"/>
<feature type="coiled-coil region" evidence="1">
    <location>
        <begin position="79"/>
        <end position="113"/>
    </location>
</feature>
<comment type="caution">
    <text evidence="4">The sequence shown here is derived from an EMBL/GenBank/DDBJ whole genome shotgun (WGS) entry which is preliminary data.</text>
</comment>
<gene>
    <name evidence="4" type="ORF">Vretifemale_17956</name>
    <name evidence="5" type="ORF">Vretimale_18183</name>
</gene>
<keyword evidence="3" id="KW-0472">Membrane</keyword>
<dbReference type="Gene3D" id="1.20.120.20">
    <property type="entry name" value="Apolipoprotein"/>
    <property type="match status" value="1"/>
</dbReference>
<keyword evidence="6" id="KW-1185">Reference proteome</keyword>
<evidence type="ECO:0000256" key="1">
    <source>
        <dbReference type="SAM" id="Coils"/>
    </source>
</evidence>
<reference evidence="4" key="1">
    <citation type="journal article" date="2021" name="Proc. Natl. Acad. Sci. U.S.A.">
        <title>Three genomes in the algal genus Volvox reveal the fate of a haploid sex-determining region after a transition to homothallism.</title>
        <authorList>
            <person name="Yamamoto K."/>
            <person name="Hamaji T."/>
            <person name="Kawai-Toyooka H."/>
            <person name="Matsuzaki R."/>
            <person name="Takahashi F."/>
            <person name="Nishimura Y."/>
            <person name="Kawachi M."/>
            <person name="Noguchi H."/>
            <person name="Minakuchi Y."/>
            <person name="Umen J.G."/>
            <person name="Toyoda A."/>
            <person name="Nozaki H."/>
        </authorList>
    </citation>
    <scope>NUCLEOTIDE SEQUENCE</scope>
    <source>
        <strain evidence="5">NIES-3785</strain>
        <strain evidence="4">NIES-3786</strain>
    </source>
</reference>
<keyword evidence="1" id="KW-0175">Coiled coil</keyword>
<evidence type="ECO:0000313" key="5">
    <source>
        <dbReference type="EMBL" id="GIM15400.1"/>
    </source>
</evidence>
<sequence length="183" mass="19806">MKSMQSKRLPKYTTTVASRSRGSGSIRARTVTKAATAANKLINFRNTLKAVGATDQQADVAVSQFLPSFYLEESNDKVLERLEALDKKLTTEVKELKSEVKRLEAMMATQVNLDRGLSGLEGKVGEKISGLEGKVEEKISGLEGKVEEKINSLRFQLVAAAAVIALAGATTGNWLPILAKLVK</sequence>
<dbReference type="Proteomes" id="UP000747110">
    <property type="component" value="Unassembled WGS sequence"/>
</dbReference>
<dbReference type="EMBL" id="BNCP01000056">
    <property type="protein sequence ID" value="GIL90305.1"/>
    <property type="molecule type" value="Genomic_DNA"/>
</dbReference>
<dbReference type="AlphaFoldDB" id="A0A8J4CWL2"/>
<evidence type="ECO:0000313" key="4">
    <source>
        <dbReference type="EMBL" id="GIL90305.1"/>
    </source>
</evidence>
<accession>A0A8J4CWL2</accession>
<organism evidence="4 6">
    <name type="scientific">Volvox reticuliferus</name>
    <dbReference type="NCBI Taxonomy" id="1737510"/>
    <lineage>
        <taxon>Eukaryota</taxon>
        <taxon>Viridiplantae</taxon>
        <taxon>Chlorophyta</taxon>
        <taxon>core chlorophytes</taxon>
        <taxon>Chlorophyceae</taxon>
        <taxon>CS clade</taxon>
        <taxon>Chlamydomonadales</taxon>
        <taxon>Volvocaceae</taxon>
        <taxon>Volvox</taxon>
    </lineage>
</organism>